<feature type="signal peptide" evidence="1">
    <location>
        <begin position="1"/>
        <end position="18"/>
    </location>
</feature>
<evidence type="ECO:0000313" key="2">
    <source>
        <dbReference type="EMBL" id="GMT30310.1"/>
    </source>
</evidence>
<evidence type="ECO:0000256" key="1">
    <source>
        <dbReference type="SAM" id="SignalP"/>
    </source>
</evidence>
<name>A0AAV5WIB8_9BILA</name>
<evidence type="ECO:0000313" key="3">
    <source>
        <dbReference type="Proteomes" id="UP001432322"/>
    </source>
</evidence>
<dbReference type="InterPro" id="IPR022559">
    <property type="entry name" value="SUP-1-like"/>
</dbReference>
<keyword evidence="1" id="KW-0732">Signal</keyword>
<reference evidence="2" key="1">
    <citation type="submission" date="2023-10" db="EMBL/GenBank/DDBJ databases">
        <title>Genome assembly of Pristionchus species.</title>
        <authorList>
            <person name="Yoshida K."/>
            <person name="Sommer R.J."/>
        </authorList>
    </citation>
    <scope>NUCLEOTIDE SEQUENCE</scope>
    <source>
        <strain evidence="2">RS5133</strain>
    </source>
</reference>
<proteinExistence type="predicted"/>
<feature type="non-terminal residue" evidence="2">
    <location>
        <position position="91"/>
    </location>
</feature>
<dbReference type="PANTHER" id="PTHR34149:SF2">
    <property type="entry name" value="PROTEIN CBG11905"/>
    <property type="match status" value="1"/>
</dbReference>
<keyword evidence="3" id="KW-1185">Reference proteome</keyword>
<dbReference type="Pfam" id="PF10853">
    <property type="entry name" value="DUF2650"/>
    <property type="match status" value="1"/>
</dbReference>
<protein>
    <submittedName>
        <fullName evidence="2">Uncharacterized protein</fullName>
    </submittedName>
</protein>
<organism evidence="2 3">
    <name type="scientific">Pristionchus fissidentatus</name>
    <dbReference type="NCBI Taxonomy" id="1538716"/>
    <lineage>
        <taxon>Eukaryota</taxon>
        <taxon>Metazoa</taxon>
        <taxon>Ecdysozoa</taxon>
        <taxon>Nematoda</taxon>
        <taxon>Chromadorea</taxon>
        <taxon>Rhabditida</taxon>
        <taxon>Rhabditina</taxon>
        <taxon>Diplogasteromorpha</taxon>
        <taxon>Diplogasteroidea</taxon>
        <taxon>Neodiplogasteridae</taxon>
        <taxon>Pristionchus</taxon>
    </lineage>
</organism>
<comment type="caution">
    <text evidence="2">The sequence shown here is derived from an EMBL/GenBank/DDBJ whole genome shotgun (WGS) entry which is preliminary data.</text>
</comment>
<dbReference type="EMBL" id="BTSY01000005">
    <property type="protein sequence ID" value="GMT30310.1"/>
    <property type="molecule type" value="Genomic_DNA"/>
</dbReference>
<dbReference type="PANTHER" id="PTHR34149">
    <property type="entry name" value="PROTEIN CBG11905-RELATED"/>
    <property type="match status" value="1"/>
</dbReference>
<dbReference type="Proteomes" id="UP001432322">
    <property type="component" value="Unassembled WGS sequence"/>
</dbReference>
<gene>
    <name evidence="2" type="ORF">PFISCL1PPCAC_21607</name>
</gene>
<accession>A0AAV5WIB8</accession>
<feature type="chain" id="PRO_5043372091" evidence="1">
    <location>
        <begin position="19"/>
        <end position="91"/>
    </location>
</feature>
<dbReference type="AlphaFoldDB" id="A0AAV5WIB8"/>
<sequence length="91" mass="10038">MSRLSLLIVFALAAYAAADTDFVEEIKKIEPFKIQSSSFACPVPIVGQTCPEANPLFYFKCCGELAKDCCFRLQGWSGKFSVYLLLSIAIC</sequence>